<evidence type="ECO:0000313" key="4">
    <source>
        <dbReference type="EMBL" id="KER05807.1"/>
    </source>
</evidence>
<dbReference type="AlphaFoldDB" id="A0A081S4F4"/>
<dbReference type="InterPro" id="IPR014729">
    <property type="entry name" value="Rossmann-like_a/b/a_fold"/>
</dbReference>
<dbReference type="GO" id="GO:0006529">
    <property type="term" value="P:asparagine biosynthetic process"/>
    <property type="evidence" value="ECO:0007669"/>
    <property type="project" value="InterPro"/>
</dbReference>
<dbReference type="GO" id="GO:0004066">
    <property type="term" value="F:asparagine synthase (glutamine-hydrolyzing) activity"/>
    <property type="evidence" value="ECO:0007669"/>
    <property type="project" value="UniProtKB-EC"/>
</dbReference>
<organism evidence="4 5">
    <name type="scientific">Marine Group I thaumarchaeote SCGC AAA799-E16</name>
    <dbReference type="NCBI Taxonomy" id="1502292"/>
    <lineage>
        <taxon>Archaea</taxon>
        <taxon>Nitrososphaerota</taxon>
        <taxon>Marine Group I</taxon>
    </lineage>
</organism>
<keyword evidence="2" id="KW-0067">ATP-binding</keyword>
<protein>
    <submittedName>
        <fullName evidence="4">Asparagine synthase protein</fullName>
        <ecNumber evidence="4">6.3.5.4</ecNumber>
    </submittedName>
</protein>
<feature type="domain" description="Asparagine synthetase" evidence="3">
    <location>
        <begin position="170"/>
        <end position="242"/>
    </location>
</feature>
<dbReference type="SUPFAM" id="SSF52402">
    <property type="entry name" value="Adenine nucleotide alpha hydrolases-like"/>
    <property type="match status" value="1"/>
</dbReference>
<dbReference type="PANTHER" id="PTHR11772:SF2">
    <property type="entry name" value="ASPARAGINE SYNTHETASE [GLUTAMINE-HYDROLYZING]"/>
    <property type="match status" value="1"/>
</dbReference>
<dbReference type="GO" id="GO:0005829">
    <property type="term" value="C:cytosol"/>
    <property type="evidence" value="ECO:0007669"/>
    <property type="project" value="TreeGrafter"/>
</dbReference>
<dbReference type="GO" id="GO:0005524">
    <property type="term" value="F:ATP binding"/>
    <property type="evidence" value="ECO:0007669"/>
    <property type="project" value="UniProtKB-KW"/>
</dbReference>
<name>A0A081S4F4_9ARCH</name>
<evidence type="ECO:0000259" key="3">
    <source>
        <dbReference type="Pfam" id="PF00733"/>
    </source>
</evidence>
<evidence type="ECO:0000313" key="5">
    <source>
        <dbReference type="Proteomes" id="UP000028027"/>
    </source>
</evidence>
<dbReference type="EC" id="6.3.5.4" evidence="4"/>
<proteinExistence type="predicted"/>
<sequence length="251" mass="28357">MDEKYEELFDKIKTAISQTVTDKKIGIAYSGGVDSTLISKICKDMDYDITLLTIGFPESHDILFAKEVNEQLNYPHHVLEIDPKDFPSIPSDINEKIKTDNLSWNENCIAFYYVSKLAKSLGISTVVTANGIDELFCGYNAYREAFSGGESKINEVMDAKLDNELEMMKAVNLIASEFGVQILQPLLSQDFINYAKTVPISEKITDSEDLYRKHIIRKLANEIGVPEVSCNKRKKALQYGSKIHKTLLKTR</sequence>
<keyword evidence="1" id="KW-0547">Nucleotide-binding</keyword>
<dbReference type="Gene3D" id="3.40.50.620">
    <property type="entry name" value="HUPs"/>
    <property type="match status" value="1"/>
</dbReference>
<dbReference type="CDD" id="cd01991">
    <property type="entry name" value="Asn_synthase_B_C"/>
    <property type="match status" value="1"/>
</dbReference>
<dbReference type="Proteomes" id="UP000028027">
    <property type="component" value="Unassembled WGS sequence"/>
</dbReference>
<reference evidence="4 5" key="1">
    <citation type="submission" date="2014-06" db="EMBL/GenBank/DDBJ databases">
        <authorList>
            <person name="Ngugi D.K."/>
            <person name="Blom J."/>
            <person name="Alam I."/>
            <person name="Rashid M."/>
            <person name="Ba Alawi W."/>
            <person name="Zhang G."/>
            <person name="Hikmawan T."/>
            <person name="Guan Y."/>
            <person name="Antunes A."/>
            <person name="Siam R."/>
            <person name="Eldorry H."/>
            <person name="Bajic V."/>
            <person name="Stingl U."/>
        </authorList>
    </citation>
    <scope>NUCLEOTIDE SEQUENCE [LARGE SCALE GENOMIC DNA]</scope>
    <source>
        <strain evidence="4">SCGC AAA799-E16</strain>
    </source>
</reference>
<keyword evidence="5" id="KW-1185">Reference proteome</keyword>
<dbReference type="InterPro" id="IPR001962">
    <property type="entry name" value="Asn_synthase"/>
</dbReference>
<accession>A0A081S4F4</accession>
<evidence type="ECO:0000256" key="1">
    <source>
        <dbReference type="ARBA" id="ARBA00022741"/>
    </source>
</evidence>
<evidence type="ECO:0000256" key="2">
    <source>
        <dbReference type="ARBA" id="ARBA00022840"/>
    </source>
</evidence>
<dbReference type="Pfam" id="PF00733">
    <property type="entry name" value="Asn_synthase"/>
    <property type="match status" value="2"/>
</dbReference>
<dbReference type="PANTHER" id="PTHR11772">
    <property type="entry name" value="ASPARAGINE SYNTHETASE"/>
    <property type="match status" value="1"/>
</dbReference>
<dbReference type="PATRIC" id="fig|1502292.3.peg.1432"/>
<comment type="caution">
    <text evidence="4">The sequence shown here is derived from an EMBL/GenBank/DDBJ whole genome shotgun (WGS) entry which is preliminary data.</text>
</comment>
<dbReference type="EMBL" id="JNVL01000027">
    <property type="protein sequence ID" value="KER05807.1"/>
    <property type="molecule type" value="Genomic_DNA"/>
</dbReference>
<dbReference type="InterPro" id="IPR050795">
    <property type="entry name" value="Asn_Synthetase"/>
</dbReference>
<feature type="domain" description="Asparagine synthetase" evidence="3">
    <location>
        <begin position="13"/>
        <end position="149"/>
    </location>
</feature>
<gene>
    <name evidence="4" type="ORF">AAA799E16_01543</name>
</gene>
<keyword evidence="4" id="KW-0436">Ligase</keyword>